<evidence type="ECO:0000313" key="4">
    <source>
        <dbReference type="EMBL" id="RXS97569.1"/>
    </source>
</evidence>
<dbReference type="EMBL" id="SDMK01000001">
    <property type="protein sequence ID" value="RXS97569.1"/>
    <property type="molecule type" value="Genomic_DNA"/>
</dbReference>
<dbReference type="GO" id="GO:0015074">
    <property type="term" value="P:DNA integration"/>
    <property type="evidence" value="ECO:0007669"/>
    <property type="project" value="InterPro"/>
</dbReference>
<reference evidence="4 5" key="1">
    <citation type="journal article" date="2016" name="Int. J. Syst. Evol. Microbiol.">
        <title>Acidipila dinghuensis sp. nov., an acidobacterium isolated from forest soil.</title>
        <authorList>
            <person name="Jiang Y.W."/>
            <person name="Wang J."/>
            <person name="Chen M.H."/>
            <person name="Lv Y.Y."/>
            <person name="Qiu L.H."/>
        </authorList>
    </citation>
    <scope>NUCLEOTIDE SEQUENCE [LARGE SCALE GENOMIC DNA]</scope>
    <source>
        <strain evidence="4 5">DHOF10</strain>
    </source>
</reference>
<dbReference type="PANTHER" id="PTHR30349">
    <property type="entry name" value="PHAGE INTEGRASE-RELATED"/>
    <property type="match status" value="1"/>
</dbReference>
<protein>
    <recommendedName>
        <fullName evidence="3">Tyr recombinase domain-containing protein</fullName>
    </recommendedName>
</protein>
<dbReference type="GO" id="GO:0003677">
    <property type="term" value="F:DNA binding"/>
    <property type="evidence" value="ECO:0007669"/>
    <property type="project" value="InterPro"/>
</dbReference>
<name>A0A4Q1SJG2_9BACT</name>
<dbReference type="PANTHER" id="PTHR30349:SF64">
    <property type="entry name" value="PROPHAGE INTEGRASE INTD-RELATED"/>
    <property type="match status" value="1"/>
</dbReference>
<accession>A0A4Q1SJG2</accession>
<dbReference type="Pfam" id="PF00589">
    <property type="entry name" value="Phage_integrase"/>
    <property type="match status" value="1"/>
</dbReference>
<dbReference type="PROSITE" id="PS51898">
    <property type="entry name" value="TYR_RECOMBINASE"/>
    <property type="match status" value="1"/>
</dbReference>
<dbReference type="InterPro" id="IPR002104">
    <property type="entry name" value="Integrase_catalytic"/>
</dbReference>
<evidence type="ECO:0000259" key="3">
    <source>
        <dbReference type="PROSITE" id="PS51898"/>
    </source>
</evidence>
<dbReference type="InterPro" id="IPR011010">
    <property type="entry name" value="DNA_brk_join_enz"/>
</dbReference>
<comment type="caution">
    <text evidence="4">The sequence shown here is derived from an EMBL/GenBank/DDBJ whole genome shotgun (WGS) entry which is preliminary data.</text>
</comment>
<keyword evidence="1" id="KW-0233">DNA recombination</keyword>
<dbReference type="Gene3D" id="1.10.443.10">
    <property type="entry name" value="Intergrase catalytic core"/>
    <property type="match status" value="1"/>
</dbReference>
<evidence type="ECO:0000256" key="2">
    <source>
        <dbReference type="SAM" id="MobiDB-lite"/>
    </source>
</evidence>
<sequence length="483" mass="54234">MALSVFTRHSSGCKLKRDRLCRRCSCPKWVGGQINGEYFRQSASSRVWEEAERFCERLQAALEKGLPPFGPPSTPEASLQPHEETASRPLTPELPPAEPESQSTPPVSLAPAIPSSLVLVTAPVRASIPEVIPPSIANGKPRVLIDKAVDAYMTDARSRGLAPDTINKLENIFRKQLLLWCKTEGLLYLDQLDLDALLSFRSTWTEGALVRVKKQERVIGFFWACFRRNFIQQNPALGLSKIRTHQIPTDYFPRDEFAKIIAATYVYGDARGGFIPIENTRVRLRTLTLLMRWSGLRIRDAVILERHRLHGDNLLLYQAKTGQPVYVPLPPDVAEALRAIPEGPKPNPRYFFWSGNGLPKSAVADWQRSYRRLFEIANIRKLDGEKKRCHPHMFRDTFAVEMLLAGVPLDQVSILLGHSSVKITEKHYAPFVKARQLQLQASVRAAWSVGDSSPGGVDTAMRVSTSGPIESFTHELQTELNRS</sequence>
<keyword evidence="5" id="KW-1185">Reference proteome</keyword>
<dbReference type="Proteomes" id="UP000290253">
    <property type="component" value="Unassembled WGS sequence"/>
</dbReference>
<organism evidence="4 5">
    <name type="scientific">Silvibacterium dinghuense</name>
    <dbReference type="NCBI Taxonomy" id="1560006"/>
    <lineage>
        <taxon>Bacteria</taxon>
        <taxon>Pseudomonadati</taxon>
        <taxon>Acidobacteriota</taxon>
        <taxon>Terriglobia</taxon>
        <taxon>Terriglobales</taxon>
        <taxon>Acidobacteriaceae</taxon>
        <taxon>Silvibacterium</taxon>
    </lineage>
</organism>
<dbReference type="OrthoDB" id="105338at2"/>
<evidence type="ECO:0000313" key="5">
    <source>
        <dbReference type="Proteomes" id="UP000290253"/>
    </source>
</evidence>
<dbReference type="InterPro" id="IPR013762">
    <property type="entry name" value="Integrase-like_cat_sf"/>
</dbReference>
<dbReference type="SUPFAM" id="SSF56349">
    <property type="entry name" value="DNA breaking-rejoining enzymes"/>
    <property type="match status" value="1"/>
</dbReference>
<dbReference type="InterPro" id="IPR050090">
    <property type="entry name" value="Tyrosine_recombinase_XerCD"/>
</dbReference>
<evidence type="ECO:0000256" key="1">
    <source>
        <dbReference type="ARBA" id="ARBA00023172"/>
    </source>
</evidence>
<feature type="region of interest" description="Disordered" evidence="2">
    <location>
        <begin position="65"/>
        <end position="108"/>
    </location>
</feature>
<dbReference type="GO" id="GO:0006310">
    <property type="term" value="P:DNA recombination"/>
    <property type="evidence" value="ECO:0007669"/>
    <property type="project" value="UniProtKB-KW"/>
</dbReference>
<dbReference type="AlphaFoldDB" id="A0A4Q1SJG2"/>
<feature type="domain" description="Tyr recombinase" evidence="3">
    <location>
        <begin position="247"/>
        <end position="444"/>
    </location>
</feature>
<proteinExistence type="predicted"/>
<gene>
    <name evidence="4" type="ORF">ESZ00_06700</name>
</gene>